<evidence type="ECO:0000313" key="1">
    <source>
        <dbReference type="EMBL" id="KAK7262310.1"/>
    </source>
</evidence>
<protein>
    <submittedName>
        <fullName evidence="1">Uncharacterized protein</fullName>
    </submittedName>
</protein>
<proteinExistence type="predicted"/>
<organism evidence="1 2">
    <name type="scientific">Clitoria ternatea</name>
    <name type="common">Butterfly pea</name>
    <dbReference type="NCBI Taxonomy" id="43366"/>
    <lineage>
        <taxon>Eukaryota</taxon>
        <taxon>Viridiplantae</taxon>
        <taxon>Streptophyta</taxon>
        <taxon>Embryophyta</taxon>
        <taxon>Tracheophyta</taxon>
        <taxon>Spermatophyta</taxon>
        <taxon>Magnoliopsida</taxon>
        <taxon>eudicotyledons</taxon>
        <taxon>Gunneridae</taxon>
        <taxon>Pentapetalae</taxon>
        <taxon>rosids</taxon>
        <taxon>fabids</taxon>
        <taxon>Fabales</taxon>
        <taxon>Fabaceae</taxon>
        <taxon>Papilionoideae</taxon>
        <taxon>50 kb inversion clade</taxon>
        <taxon>NPAAA clade</taxon>
        <taxon>indigoferoid/millettioid clade</taxon>
        <taxon>Phaseoleae</taxon>
        <taxon>Clitoria</taxon>
    </lineage>
</organism>
<keyword evidence="2" id="KW-1185">Reference proteome</keyword>
<evidence type="ECO:0000313" key="2">
    <source>
        <dbReference type="Proteomes" id="UP001359559"/>
    </source>
</evidence>
<sequence>MFQLWFFLYKFGGTIGLFVLRLITVLDNLDCFLRGRENYAVNRRLRKGSFVTASLLSISSWIKRQIMFHGIAIVYSYGALNIGDDFMTGVVYGFVPCLVHFNRSPVSFGPHCFPSQHRSPVLVRLAPYAIYAQEALNMEVVHLFAGISPKYNRKGSSPCWFNRSYSFGLPQTLFFQVGLLLMQDALLLKWELLSPSNAKNTAMLSIGSNS</sequence>
<dbReference type="Proteomes" id="UP001359559">
    <property type="component" value="Unassembled WGS sequence"/>
</dbReference>
<reference evidence="1 2" key="1">
    <citation type="submission" date="2024-01" db="EMBL/GenBank/DDBJ databases">
        <title>The genomes of 5 underutilized Papilionoideae crops provide insights into root nodulation and disease resistance.</title>
        <authorList>
            <person name="Yuan L."/>
        </authorList>
    </citation>
    <scope>NUCLEOTIDE SEQUENCE [LARGE SCALE GENOMIC DNA]</scope>
    <source>
        <strain evidence="1">LY-2023</strain>
        <tissue evidence="1">Leaf</tissue>
    </source>
</reference>
<comment type="caution">
    <text evidence="1">The sequence shown here is derived from an EMBL/GenBank/DDBJ whole genome shotgun (WGS) entry which is preliminary data.</text>
</comment>
<gene>
    <name evidence="1" type="ORF">RJT34_29877</name>
</gene>
<dbReference type="AlphaFoldDB" id="A0AAN9ETH8"/>
<accession>A0AAN9ETH8</accession>
<dbReference type="EMBL" id="JAYKXN010000008">
    <property type="protein sequence ID" value="KAK7262310.1"/>
    <property type="molecule type" value="Genomic_DNA"/>
</dbReference>
<name>A0AAN9ETH8_CLITE</name>